<gene>
    <name evidence="6" type="ORF">SAMN05444417_1230</name>
</gene>
<evidence type="ECO:0000256" key="5">
    <source>
        <dbReference type="SAM" id="Phobius"/>
    </source>
</evidence>
<feature type="transmembrane region" description="Helical" evidence="5">
    <location>
        <begin position="97"/>
        <end position="124"/>
    </location>
</feature>
<evidence type="ECO:0000313" key="6">
    <source>
        <dbReference type="EMBL" id="SHI61345.1"/>
    </source>
</evidence>
<sequence length="154" mass="16948">MSAAGHLRGFPDLPPVWALGTLALQWALARWLPVVRLEAPSAALAGWLFVALGLALILWSALWFRRQATPIMPRETPRRLIAAGPFRLNRNPIYTGMALALAGTGLLLGALGAILAVLPFLWIIDRRFVRGEEAGLRAAFGAEAERYIAQTRRW</sequence>
<evidence type="ECO:0000256" key="2">
    <source>
        <dbReference type="ARBA" id="ARBA00022692"/>
    </source>
</evidence>
<organism evidence="6 7">
    <name type="scientific">Wenxinia saemankumensis</name>
    <dbReference type="NCBI Taxonomy" id="1447782"/>
    <lineage>
        <taxon>Bacteria</taxon>
        <taxon>Pseudomonadati</taxon>
        <taxon>Pseudomonadota</taxon>
        <taxon>Alphaproteobacteria</taxon>
        <taxon>Rhodobacterales</taxon>
        <taxon>Roseobacteraceae</taxon>
        <taxon>Wenxinia</taxon>
    </lineage>
</organism>
<keyword evidence="7" id="KW-1185">Reference proteome</keyword>
<dbReference type="STRING" id="1447782.SAMN05444417_1230"/>
<evidence type="ECO:0000256" key="3">
    <source>
        <dbReference type="ARBA" id="ARBA00022989"/>
    </source>
</evidence>
<comment type="subcellular location">
    <subcellularLocation>
        <location evidence="1">Endomembrane system</location>
        <topology evidence="1">Multi-pass membrane protein</topology>
    </subcellularLocation>
</comment>
<feature type="transmembrane region" description="Helical" evidence="5">
    <location>
        <begin position="44"/>
        <end position="64"/>
    </location>
</feature>
<dbReference type="EMBL" id="FQYO01000002">
    <property type="protein sequence ID" value="SHI61345.1"/>
    <property type="molecule type" value="Genomic_DNA"/>
</dbReference>
<evidence type="ECO:0000256" key="1">
    <source>
        <dbReference type="ARBA" id="ARBA00004127"/>
    </source>
</evidence>
<dbReference type="Proteomes" id="UP000184292">
    <property type="component" value="Unassembled WGS sequence"/>
</dbReference>
<keyword evidence="3 5" id="KW-1133">Transmembrane helix</keyword>
<dbReference type="GO" id="GO:0008168">
    <property type="term" value="F:methyltransferase activity"/>
    <property type="evidence" value="ECO:0007669"/>
    <property type="project" value="UniProtKB-KW"/>
</dbReference>
<dbReference type="InterPro" id="IPR007318">
    <property type="entry name" value="Phopholipid_MeTrfase"/>
</dbReference>
<keyword evidence="2 5" id="KW-0812">Transmembrane</keyword>
<name>A0A1M6CJZ9_9RHOB</name>
<keyword evidence="4 5" id="KW-0472">Membrane</keyword>
<dbReference type="Pfam" id="PF04191">
    <property type="entry name" value="PEMT"/>
    <property type="match status" value="1"/>
</dbReference>
<feature type="transmembrane region" description="Helical" evidence="5">
    <location>
        <begin position="15"/>
        <end position="32"/>
    </location>
</feature>
<keyword evidence="6" id="KW-0489">Methyltransferase</keyword>
<dbReference type="RefSeq" id="WP_244526280.1">
    <property type="nucleotide sequence ID" value="NZ_FQYO01000002.1"/>
</dbReference>
<accession>A0A1M6CJZ9</accession>
<dbReference type="GO" id="GO:0032259">
    <property type="term" value="P:methylation"/>
    <property type="evidence" value="ECO:0007669"/>
    <property type="project" value="UniProtKB-KW"/>
</dbReference>
<keyword evidence="6" id="KW-0808">Transferase</keyword>
<dbReference type="GO" id="GO:0012505">
    <property type="term" value="C:endomembrane system"/>
    <property type="evidence" value="ECO:0007669"/>
    <property type="project" value="UniProtKB-SubCell"/>
</dbReference>
<proteinExistence type="predicted"/>
<evidence type="ECO:0000313" key="7">
    <source>
        <dbReference type="Proteomes" id="UP000184292"/>
    </source>
</evidence>
<dbReference type="AlphaFoldDB" id="A0A1M6CJZ9"/>
<dbReference type="Gene3D" id="1.20.120.1630">
    <property type="match status" value="1"/>
</dbReference>
<evidence type="ECO:0000256" key="4">
    <source>
        <dbReference type="ARBA" id="ARBA00023136"/>
    </source>
</evidence>
<protein>
    <submittedName>
        <fullName evidence="6">Protein-S-isoprenylcysteine O-methyltransferase Ste14</fullName>
    </submittedName>
</protein>
<reference evidence="6 7" key="1">
    <citation type="submission" date="2016-11" db="EMBL/GenBank/DDBJ databases">
        <authorList>
            <person name="Jaros S."/>
            <person name="Januszkiewicz K."/>
            <person name="Wedrychowicz H."/>
        </authorList>
    </citation>
    <scope>NUCLEOTIDE SEQUENCE [LARGE SCALE GENOMIC DNA]</scope>
    <source>
        <strain evidence="6 7">DSM 100565</strain>
    </source>
</reference>